<proteinExistence type="predicted"/>
<reference evidence="2" key="1">
    <citation type="submission" date="2019-12" db="EMBL/GenBank/DDBJ databases">
        <title>Genome sequencing and annotation of Brassica cretica.</title>
        <authorList>
            <person name="Studholme D.J."/>
            <person name="Sarris P."/>
        </authorList>
    </citation>
    <scope>NUCLEOTIDE SEQUENCE</scope>
    <source>
        <strain evidence="2">PFS-109/04</strain>
        <tissue evidence="2">Leaf</tissue>
    </source>
</reference>
<sequence>MWSKIWSGTSEWTGKQHTGRSIQDLQQNSPQLPDLLLCVMLKYSGLLFGNHQSSRLRHLQDTVKSPELLHLQQDISYSGKIAPDTGLLSGNRSSPGFRVWLLPERNLG</sequence>
<organism evidence="2 3">
    <name type="scientific">Brassica cretica</name>
    <name type="common">Mustard</name>
    <dbReference type="NCBI Taxonomy" id="69181"/>
    <lineage>
        <taxon>Eukaryota</taxon>
        <taxon>Viridiplantae</taxon>
        <taxon>Streptophyta</taxon>
        <taxon>Embryophyta</taxon>
        <taxon>Tracheophyta</taxon>
        <taxon>Spermatophyta</taxon>
        <taxon>Magnoliopsida</taxon>
        <taxon>eudicotyledons</taxon>
        <taxon>Gunneridae</taxon>
        <taxon>Pentapetalae</taxon>
        <taxon>rosids</taxon>
        <taxon>malvids</taxon>
        <taxon>Brassicales</taxon>
        <taxon>Brassicaceae</taxon>
        <taxon>Brassiceae</taxon>
        <taxon>Brassica</taxon>
    </lineage>
</organism>
<evidence type="ECO:0000313" key="2">
    <source>
        <dbReference type="EMBL" id="KAF3506972.1"/>
    </source>
</evidence>
<evidence type="ECO:0000313" key="3">
    <source>
        <dbReference type="Proteomes" id="UP000712600"/>
    </source>
</evidence>
<protein>
    <submittedName>
        <fullName evidence="2">Uncharacterized protein</fullName>
    </submittedName>
</protein>
<accession>A0A8S9P0B7</accession>
<name>A0A8S9P0B7_BRACR</name>
<dbReference type="AlphaFoldDB" id="A0A8S9P0B7"/>
<feature type="region of interest" description="Disordered" evidence="1">
    <location>
        <begin position="1"/>
        <end position="25"/>
    </location>
</feature>
<dbReference type="EMBL" id="QGKX02001521">
    <property type="protein sequence ID" value="KAF3506972.1"/>
    <property type="molecule type" value="Genomic_DNA"/>
</dbReference>
<evidence type="ECO:0000256" key="1">
    <source>
        <dbReference type="SAM" id="MobiDB-lite"/>
    </source>
</evidence>
<gene>
    <name evidence="2" type="ORF">F2Q69_00007059</name>
</gene>
<comment type="caution">
    <text evidence="2">The sequence shown here is derived from an EMBL/GenBank/DDBJ whole genome shotgun (WGS) entry which is preliminary data.</text>
</comment>
<dbReference type="Proteomes" id="UP000712600">
    <property type="component" value="Unassembled WGS sequence"/>
</dbReference>